<keyword evidence="1" id="KW-0732">Signal</keyword>
<sequence length="122" mass="14059">MFKNLFKSVFKELFEDFMKKRTSQLLLSFLALFSMSAHAHFPLMSCWFEADKVICEAGYSDGSTAVDYDVDMFDYDDNLIAKSITDRRSIAELKRPDTDFYLVFDAGHESPVEVDVVEISEK</sequence>
<protein>
    <submittedName>
        <fullName evidence="2">Uncharacterized protein</fullName>
    </submittedName>
</protein>
<organism evidence="2 3">
    <name type="scientific">Photobacterium marinum</name>
    <dbReference type="NCBI Taxonomy" id="1056511"/>
    <lineage>
        <taxon>Bacteria</taxon>
        <taxon>Pseudomonadati</taxon>
        <taxon>Pseudomonadota</taxon>
        <taxon>Gammaproteobacteria</taxon>
        <taxon>Vibrionales</taxon>
        <taxon>Vibrionaceae</taxon>
        <taxon>Photobacterium</taxon>
    </lineage>
</organism>
<dbReference type="PATRIC" id="fig|1056511.3.peg.2532"/>
<dbReference type="Proteomes" id="UP000011134">
    <property type="component" value="Unassembled WGS sequence"/>
</dbReference>
<proteinExistence type="predicted"/>
<dbReference type="EMBL" id="AMZO01000018">
    <property type="protein sequence ID" value="ELR65425.1"/>
    <property type="molecule type" value="Genomic_DNA"/>
</dbReference>
<evidence type="ECO:0000313" key="3">
    <source>
        <dbReference type="Proteomes" id="UP000011134"/>
    </source>
</evidence>
<comment type="caution">
    <text evidence="2">The sequence shown here is derived from an EMBL/GenBank/DDBJ whole genome shotgun (WGS) entry which is preliminary data.</text>
</comment>
<feature type="chain" id="PRO_5003993044" evidence="1">
    <location>
        <begin position="40"/>
        <end position="122"/>
    </location>
</feature>
<accession>L8J972</accession>
<evidence type="ECO:0000313" key="2">
    <source>
        <dbReference type="EMBL" id="ELR65425.1"/>
    </source>
</evidence>
<keyword evidence="3" id="KW-1185">Reference proteome</keyword>
<reference evidence="2 3" key="1">
    <citation type="submission" date="2012-12" db="EMBL/GenBank/DDBJ databases">
        <title>Genome Assembly of Photobacterium sp. AK15.</title>
        <authorList>
            <person name="Khatri I."/>
            <person name="Vaidya B."/>
            <person name="Srinivas T.N.R."/>
            <person name="Subramanian S."/>
            <person name="Pinnaka A."/>
        </authorList>
    </citation>
    <scope>NUCLEOTIDE SEQUENCE [LARGE SCALE GENOMIC DNA]</scope>
    <source>
        <strain evidence="2 3">AK15</strain>
    </source>
</reference>
<feature type="signal peptide" evidence="1">
    <location>
        <begin position="1"/>
        <end position="39"/>
    </location>
</feature>
<dbReference type="AlphaFoldDB" id="L8J972"/>
<gene>
    <name evidence="2" type="ORF">C942_01039</name>
</gene>
<evidence type="ECO:0000256" key="1">
    <source>
        <dbReference type="SAM" id="SignalP"/>
    </source>
</evidence>
<name>L8J972_9GAMM</name>